<evidence type="ECO:0000313" key="6">
    <source>
        <dbReference type="Proteomes" id="UP001499990"/>
    </source>
</evidence>
<comment type="similarity">
    <text evidence="1 4">Belongs to the glutathione peroxidase family.</text>
</comment>
<dbReference type="GO" id="GO:0004601">
    <property type="term" value="F:peroxidase activity"/>
    <property type="evidence" value="ECO:0007669"/>
    <property type="project" value="UniProtKB-KW"/>
</dbReference>
<name>A0ABP6S5F9_9ACTN</name>
<keyword evidence="6" id="KW-1185">Reference proteome</keyword>
<evidence type="ECO:0000256" key="4">
    <source>
        <dbReference type="RuleBase" id="RU000499"/>
    </source>
</evidence>
<proteinExistence type="inferred from homology"/>
<dbReference type="SUPFAM" id="SSF52833">
    <property type="entry name" value="Thioredoxin-like"/>
    <property type="match status" value="1"/>
</dbReference>
<dbReference type="PROSITE" id="PS00460">
    <property type="entry name" value="GLUTATHIONE_PEROXID_1"/>
    <property type="match status" value="1"/>
</dbReference>
<dbReference type="PIRSF" id="PIRSF000303">
    <property type="entry name" value="Glutathion_perox"/>
    <property type="match status" value="1"/>
</dbReference>
<dbReference type="CDD" id="cd00340">
    <property type="entry name" value="GSH_Peroxidase"/>
    <property type="match status" value="1"/>
</dbReference>
<comment type="caution">
    <text evidence="5">The sequence shown here is derived from an EMBL/GenBank/DDBJ whole genome shotgun (WGS) entry which is preliminary data.</text>
</comment>
<protein>
    <recommendedName>
        <fullName evidence="4">Glutathione peroxidase</fullName>
    </recommendedName>
</protein>
<accession>A0ABP6S5F9</accession>
<dbReference type="Proteomes" id="UP001499990">
    <property type="component" value="Unassembled WGS sequence"/>
</dbReference>
<keyword evidence="3 4" id="KW-0560">Oxidoreductase</keyword>
<dbReference type="PANTHER" id="PTHR11592">
    <property type="entry name" value="GLUTATHIONE PEROXIDASE"/>
    <property type="match status" value="1"/>
</dbReference>
<keyword evidence="2 4" id="KW-0575">Peroxidase</keyword>
<evidence type="ECO:0000313" key="5">
    <source>
        <dbReference type="EMBL" id="GAA3368589.1"/>
    </source>
</evidence>
<gene>
    <name evidence="5" type="ORF">GCM10020367_07570</name>
</gene>
<organism evidence="5 6">
    <name type="scientific">Streptomyces sannanensis</name>
    <dbReference type="NCBI Taxonomy" id="285536"/>
    <lineage>
        <taxon>Bacteria</taxon>
        <taxon>Bacillati</taxon>
        <taxon>Actinomycetota</taxon>
        <taxon>Actinomycetes</taxon>
        <taxon>Kitasatosporales</taxon>
        <taxon>Streptomycetaceae</taxon>
        <taxon>Streptomyces</taxon>
    </lineage>
</organism>
<dbReference type="EMBL" id="BAAAYL010000001">
    <property type="protein sequence ID" value="GAA3368589.1"/>
    <property type="molecule type" value="Genomic_DNA"/>
</dbReference>
<dbReference type="InterPro" id="IPR029759">
    <property type="entry name" value="GPX_AS"/>
</dbReference>
<dbReference type="PRINTS" id="PR01011">
    <property type="entry name" value="GLUTPROXDASE"/>
</dbReference>
<dbReference type="InterPro" id="IPR036249">
    <property type="entry name" value="Thioredoxin-like_sf"/>
</dbReference>
<dbReference type="Pfam" id="PF00255">
    <property type="entry name" value="GSHPx"/>
    <property type="match status" value="1"/>
</dbReference>
<dbReference type="PANTHER" id="PTHR11592:SF40">
    <property type="entry name" value="THIOREDOXIN_GLUTATHIONE PEROXIDASE BTUE"/>
    <property type="match status" value="1"/>
</dbReference>
<sequence>MSLYDIPLRTLSGEPTSLAEHKGKAVLVVNVASKCGLTPQYAGLERLQQQYGERGFTVLGVPCNQFLGQEPGTGEEIQTFCSTTYGVTFPLLEKTDVNGEGRHPLYAELTKLADAEGEAGDVQWNFEKFLLSADGEPIARFRPRTEPEAAEVVAAIEAQLPA</sequence>
<dbReference type="PROSITE" id="PS51355">
    <property type="entry name" value="GLUTATHIONE_PEROXID_3"/>
    <property type="match status" value="1"/>
</dbReference>
<reference evidence="6" key="1">
    <citation type="journal article" date="2019" name="Int. J. Syst. Evol. Microbiol.">
        <title>The Global Catalogue of Microorganisms (GCM) 10K type strain sequencing project: providing services to taxonomists for standard genome sequencing and annotation.</title>
        <authorList>
            <consortium name="The Broad Institute Genomics Platform"/>
            <consortium name="The Broad Institute Genome Sequencing Center for Infectious Disease"/>
            <person name="Wu L."/>
            <person name="Ma J."/>
        </authorList>
    </citation>
    <scope>NUCLEOTIDE SEQUENCE [LARGE SCALE GENOMIC DNA]</scope>
    <source>
        <strain evidence="6">JCM 9651</strain>
    </source>
</reference>
<evidence type="ECO:0000256" key="2">
    <source>
        <dbReference type="ARBA" id="ARBA00022559"/>
    </source>
</evidence>
<dbReference type="Gene3D" id="3.40.30.10">
    <property type="entry name" value="Glutaredoxin"/>
    <property type="match status" value="1"/>
</dbReference>
<dbReference type="InterPro" id="IPR000889">
    <property type="entry name" value="Glutathione_peroxidase"/>
</dbReference>
<evidence type="ECO:0000256" key="1">
    <source>
        <dbReference type="ARBA" id="ARBA00006926"/>
    </source>
</evidence>
<dbReference type="RefSeq" id="WP_345034541.1">
    <property type="nucleotide sequence ID" value="NZ_BAAAYL010000001.1"/>
</dbReference>
<evidence type="ECO:0000256" key="3">
    <source>
        <dbReference type="ARBA" id="ARBA00023002"/>
    </source>
</evidence>